<name>A0A7H9HT66_9SACH</name>
<sequence length="157" mass="18568">MDRFTGFYNANLKPYISDHSEIYLTGAATIIVTAILWRNHRLKASKKSQQPRKKSLRTSSKKPIAMTPKKRIDNVHLRFIEEYKQDLLKLLENYNPSDNDHVYQRNYYNEMLLKLLIELDSVDLSQMTGDERLTLKQYRKTVIKEIQTHLKLLDKLA</sequence>
<dbReference type="InterPro" id="IPR003103">
    <property type="entry name" value="BAG_domain"/>
</dbReference>
<dbReference type="InterPro" id="IPR036533">
    <property type="entry name" value="BAG_dom_sf"/>
</dbReference>
<keyword evidence="2" id="KW-0472">Membrane</keyword>
<gene>
    <name evidence="4" type="ORF">HG537_0D05210</name>
</gene>
<dbReference type="PROSITE" id="PS51035">
    <property type="entry name" value="BAG"/>
    <property type="match status" value="1"/>
</dbReference>
<evidence type="ECO:0000259" key="3">
    <source>
        <dbReference type="PROSITE" id="PS51035"/>
    </source>
</evidence>
<evidence type="ECO:0000256" key="2">
    <source>
        <dbReference type="SAM" id="Phobius"/>
    </source>
</evidence>
<dbReference type="Pfam" id="PF02179">
    <property type="entry name" value="BAG"/>
    <property type="match status" value="1"/>
</dbReference>
<keyword evidence="2" id="KW-0812">Transmembrane</keyword>
<feature type="compositionally biased region" description="Basic residues" evidence="1">
    <location>
        <begin position="43"/>
        <end position="60"/>
    </location>
</feature>
<proteinExistence type="predicted"/>
<keyword evidence="5" id="KW-1185">Reference proteome</keyword>
<protein>
    <recommendedName>
        <fullName evidence="3">BAG domain-containing protein</fullName>
    </recommendedName>
</protein>
<feature type="transmembrane region" description="Helical" evidence="2">
    <location>
        <begin position="20"/>
        <end position="37"/>
    </location>
</feature>
<dbReference type="Gene3D" id="1.20.58.120">
    <property type="entry name" value="BAG domain"/>
    <property type="match status" value="1"/>
</dbReference>
<evidence type="ECO:0000313" key="5">
    <source>
        <dbReference type="Proteomes" id="UP000510647"/>
    </source>
</evidence>
<dbReference type="EMBL" id="CP059270">
    <property type="protein sequence ID" value="QLQ80521.1"/>
    <property type="molecule type" value="Genomic_DNA"/>
</dbReference>
<dbReference type="SUPFAM" id="SSF63491">
    <property type="entry name" value="BAG domain"/>
    <property type="match status" value="1"/>
</dbReference>
<dbReference type="SMART" id="SM00264">
    <property type="entry name" value="BAG"/>
    <property type="match status" value="1"/>
</dbReference>
<feature type="domain" description="BAG" evidence="3">
    <location>
        <begin position="71"/>
        <end position="157"/>
    </location>
</feature>
<reference evidence="4 5" key="1">
    <citation type="submission" date="2020-06" db="EMBL/GenBank/DDBJ databases">
        <title>The yeast mating-type switching endonuclease HO is a domesticated member of an unorthodox homing genetic element family.</title>
        <authorList>
            <person name="Coughlan A.Y."/>
            <person name="Lombardi L."/>
            <person name="Braun-Galleani S."/>
            <person name="Martos A.R."/>
            <person name="Galeote V."/>
            <person name="Bigey F."/>
            <person name="Dequin S."/>
            <person name="Byrne K.P."/>
            <person name="Wolfe K.H."/>
        </authorList>
    </citation>
    <scope>NUCLEOTIDE SEQUENCE [LARGE SCALE GENOMIC DNA]</scope>
    <source>
        <strain evidence="4 5">CBS2947</strain>
    </source>
</reference>
<organism evidence="4 5">
    <name type="scientific">Torulaspora globosa</name>
    <dbReference type="NCBI Taxonomy" id="48254"/>
    <lineage>
        <taxon>Eukaryota</taxon>
        <taxon>Fungi</taxon>
        <taxon>Dikarya</taxon>
        <taxon>Ascomycota</taxon>
        <taxon>Saccharomycotina</taxon>
        <taxon>Saccharomycetes</taxon>
        <taxon>Saccharomycetales</taxon>
        <taxon>Saccharomycetaceae</taxon>
        <taxon>Torulaspora</taxon>
    </lineage>
</organism>
<dbReference type="Proteomes" id="UP000510647">
    <property type="component" value="Chromosome 4"/>
</dbReference>
<evidence type="ECO:0000313" key="4">
    <source>
        <dbReference type="EMBL" id="QLQ80521.1"/>
    </source>
</evidence>
<dbReference type="OrthoDB" id="417450at2759"/>
<accession>A0A7H9HT66</accession>
<evidence type="ECO:0000256" key="1">
    <source>
        <dbReference type="SAM" id="MobiDB-lite"/>
    </source>
</evidence>
<keyword evidence="2" id="KW-1133">Transmembrane helix</keyword>
<dbReference type="AlphaFoldDB" id="A0A7H9HT66"/>
<dbReference type="GO" id="GO:0051087">
    <property type="term" value="F:protein-folding chaperone binding"/>
    <property type="evidence" value="ECO:0007669"/>
    <property type="project" value="InterPro"/>
</dbReference>
<feature type="region of interest" description="Disordered" evidence="1">
    <location>
        <begin position="43"/>
        <end position="63"/>
    </location>
</feature>